<dbReference type="GO" id="GO:0070210">
    <property type="term" value="C:Rpd3L-Expanded complex"/>
    <property type="evidence" value="ECO:0007669"/>
    <property type="project" value="TreeGrafter"/>
</dbReference>
<evidence type="ECO:0000256" key="1">
    <source>
        <dbReference type="ARBA" id="ARBA00022723"/>
    </source>
</evidence>
<feature type="compositionally biased region" description="Basic and acidic residues" evidence="6">
    <location>
        <begin position="917"/>
        <end position="942"/>
    </location>
</feature>
<protein>
    <recommendedName>
        <fullName evidence="7">SET domain-containing protein</fullName>
    </recommendedName>
</protein>
<feature type="compositionally biased region" description="Polar residues" evidence="6">
    <location>
        <begin position="1198"/>
        <end position="1216"/>
    </location>
</feature>
<name>A0A9P6J673_MORAP</name>
<comment type="caution">
    <text evidence="8">The sequence shown here is derived from an EMBL/GenBank/DDBJ whole genome shotgun (WGS) entry which is preliminary data.</text>
</comment>
<feature type="compositionally biased region" description="Polar residues" evidence="6">
    <location>
        <begin position="1283"/>
        <end position="1299"/>
    </location>
</feature>
<keyword evidence="2" id="KW-0863">Zinc-finger</keyword>
<feature type="compositionally biased region" description="Low complexity" evidence="6">
    <location>
        <begin position="365"/>
        <end position="380"/>
    </location>
</feature>
<organism evidence="8 9">
    <name type="scientific">Mortierella alpina</name>
    <name type="common">Oleaginous fungus</name>
    <name type="synonym">Mortierella renispora</name>
    <dbReference type="NCBI Taxonomy" id="64518"/>
    <lineage>
        <taxon>Eukaryota</taxon>
        <taxon>Fungi</taxon>
        <taxon>Fungi incertae sedis</taxon>
        <taxon>Mucoromycota</taxon>
        <taxon>Mortierellomycotina</taxon>
        <taxon>Mortierellomycetes</taxon>
        <taxon>Mortierellales</taxon>
        <taxon>Mortierellaceae</taxon>
        <taxon>Mortierella</taxon>
    </lineage>
</organism>
<feature type="coiled-coil region" evidence="5">
    <location>
        <begin position="1017"/>
        <end position="1045"/>
    </location>
</feature>
<feature type="compositionally biased region" description="Basic and acidic residues" evidence="6">
    <location>
        <begin position="1631"/>
        <end position="1665"/>
    </location>
</feature>
<feature type="compositionally biased region" description="Low complexity" evidence="6">
    <location>
        <begin position="1572"/>
        <end position="1586"/>
    </location>
</feature>
<feature type="compositionally biased region" description="Low complexity" evidence="6">
    <location>
        <begin position="1725"/>
        <end position="1739"/>
    </location>
</feature>
<feature type="compositionally biased region" description="Low complexity" evidence="6">
    <location>
        <begin position="1547"/>
        <end position="1556"/>
    </location>
</feature>
<evidence type="ECO:0000256" key="2">
    <source>
        <dbReference type="ARBA" id="ARBA00022771"/>
    </source>
</evidence>
<feature type="compositionally biased region" description="Basic residues" evidence="6">
    <location>
        <begin position="168"/>
        <end position="179"/>
    </location>
</feature>
<feature type="region of interest" description="Disordered" evidence="6">
    <location>
        <begin position="41"/>
        <end position="87"/>
    </location>
</feature>
<feature type="compositionally biased region" description="Basic and acidic residues" evidence="6">
    <location>
        <begin position="1302"/>
        <end position="1314"/>
    </location>
</feature>
<dbReference type="SUPFAM" id="SSF57903">
    <property type="entry name" value="FYVE/PHD zinc finger"/>
    <property type="match status" value="1"/>
</dbReference>
<keyword evidence="5" id="KW-0175">Coiled coil</keyword>
<dbReference type="PANTHER" id="PTHR46462">
    <property type="entry name" value="UPSET, ISOFORM A"/>
    <property type="match status" value="1"/>
</dbReference>
<dbReference type="Pfam" id="PF20826">
    <property type="entry name" value="PHD_5"/>
    <property type="match status" value="1"/>
</dbReference>
<feature type="compositionally biased region" description="Low complexity" evidence="6">
    <location>
        <begin position="826"/>
        <end position="840"/>
    </location>
</feature>
<feature type="compositionally biased region" description="Low complexity" evidence="6">
    <location>
        <begin position="41"/>
        <end position="73"/>
    </location>
</feature>
<feature type="compositionally biased region" description="Acidic residues" evidence="6">
    <location>
        <begin position="284"/>
        <end position="293"/>
    </location>
</feature>
<feature type="compositionally biased region" description="Low complexity" evidence="6">
    <location>
        <begin position="1758"/>
        <end position="1769"/>
    </location>
</feature>
<feature type="compositionally biased region" description="Gly residues" evidence="6">
    <location>
        <begin position="1671"/>
        <end position="1682"/>
    </location>
</feature>
<feature type="compositionally biased region" description="Low complexity" evidence="6">
    <location>
        <begin position="186"/>
        <end position="207"/>
    </location>
</feature>
<proteinExistence type="predicted"/>
<evidence type="ECO:0000256" key="3">
    <source>
        <dbReference type="ARBA" id="ARBA00022833"/>
    </source>
</evidence>
<dbReference type="Gene3D" id="3.30.40.10">
    <property type="entry name" value="Zinc/RING finger domain, C3HC4 (zinc finger)"/>
    <property type="match status" value="1"/>
</dbReference>
<feature type="domain" description="SET" evidence="7">
    <location>
        <begin position="422"/>
        <end position="545"/>
    </location>
</feature>
<dbReference type="GO" id="GO:0006325">
    <property type="term" value="P:chromatin organization"/>
    <property type="evidence" value="ECO:0007669"/>
    <property type="project" value="UniProtKB-KW"/>
</dbReference>
<feature type="compositionally biased region" description="Acidic residues" evidence="6">
    <location>
        <begin position="76"/>
        <end position="87"/>
    </location>
</feature>
<dbReference type="InterPro" id="IPR019786">
    <property type="entry name" value="Zinc_finger_PHD-type_CS"/>
</dbReference>
<feature type="compositionally biased region" description="Polar residues" evidence="6">
    <location>
        <begin position="1460"/>
        <end position="1489"/>
    </location>
</feature>
<evidence type="ECO:0000256" key="4">
    <source>
        <dbReference type="ARBA" id="ARBA00022853"/>
    </source>
</evidence>
<evidence type="ECO:0000313" key="9">
    <source>
        <dbReference type="Proteomes" id="UP000738359"/>
    </source>
</evidence>
<keyword evidence="9" id="KW-1185">Reference proteome</keyword>
<feature type="region of interest" description="Disordered" evidence="6">
    <location>
        <begin position="1159"/>
        <end position="1352"/>
    </location>
</feature>
<feature type="compositionally biased region" description="Low complexity" evidence="6">
    <location>
        <begin position="1163"/>
        <end position="1173"/>
    </location>
</feature>
<accession>A0A9P6J673</accession>
<feature type="compositionally biased region" description="Basic and acidic residues" evidence="6">
    <location>
        <begin position="644"/>
        <end position="661"/>
    </location>
</feature>
<dbReference type="GO" id="GO:0006355">
    <property type="term" value="P:regulation of DNA-templated transcription"/>
    <property type="evidence" value="ECO:0007669"/>
    <property type="project" value="TreeGrafter"/>
</dbReference>
<dbReference type="InterPro" id="IPR046341">
    <property type="entry name" value="SET_dom_sf"/>
</dbReference>
<keyword evidence="4" id="KW-0156">Chromatin regulator</keyword>
<feature type="compositionally biased region" description="Basic and acidic residues" evidence="6">
    <location>
        <begin position="148"/>
        <end position="167"/>
    </location>
</feature>
<feature type="compositionally biased region" description="Gly residues" evidence="6">
    <location>
        <begin position="1693"/>
        <end position="1710"/>
    </location>
</feature>
<dbReference type="InterPro" id="IPR001965">
    <property type="entry name" value="Znf_PHD"/>
</dbReference>
<dbReference type="InterPro" id="IPR001214">
    <property type="entry name" value="SET_dom"/>
</dbReference>
<evidence type="ECO:0000313" key="8">
    <source>
        <dbReference type="EMBL" id="KAF9963548.1"/>
    </source>
</evidence>
<feature type="compositionally biased region" description="Gly residues" evidence="6">
    <location>
        <begin position="1740"/>
        <end position="1751"/>
    </location>
</feature>
<dbReference type="SUPFAM" id="SSF82199">
    <property type="entry name" value="SET domain"/>
    <property type="match status" value="1"/>
</dbReference>
<gene>
    <name evidence="8" type="ORF">BGZ70_007337</name>
</gene>
<feature type="compositionally biased region" description="Low complexity" evidence="6">
    <location>
        <begin position="1683"/>
        <end position="1692"/>
    </location>
</feature>
<feature type="region of interest" description="Disordered" evidence="6">
    <location>
        <begin position="148"/>
        <end position="293"/>
    </location>
</feature>
<dbReference type="SMART" id="SM00317">
    <property type="entry name" value="SET"/>
    <property type="match status" value="1"/>
</dbReference>
<dbReference type="GO" id="GO:0008270">
    <property type="term" value="F:zinc ion binding"/>
    <property type="evidence" value="ECO:0007669"/>
    <property type="project" value="UniProtKB-KW"/>
</dbReference>
<dbReference type="PROSITE" id="PS50280">
    <property type="entry name" value="SET"/>
    <property type="match status" value="1"/>
</dbReference>
<feature type="compositionally biased region" description="Polar residues" evidence="6">
    <location>
        <begin position="1422"/>
        <end position="1432"/>
    </location>
</feature>
<dbReference type="OrthoDB" id="1700726at2759"/>
<evidence type="ECO:0000256" key="5">
    <source>
        <dbReference type="SAM" id="Coils"/>
    </source>
</evidence>
<dbReference type="Pfam" id="PF00856">
    <property type="entry name" value="SET"/>
    <property type="match status" value="1"/>
</dbReference>
<feature type="compositionally biased region" description="Low complexity" evidence="6">
    <location>
        <begin position="951"/>
        <end position="964"/>
    </location>
</feature>
<feature type="compositionally biased region" description="Polar residues" evidence="6">
    <location>
        <begin position="208"/>
        <end position="229"/>
    </location>
</feature>
<keyword evidence="3" id="KW-0862">Zinc</keyword>
<dbReference type="SMART" id="SM00249">
    <property type="entry name" value="PHD"/>
    <property type="match status" value="1"/>
</dbReference>
<feature type="region of interest" description="Disordered" evidence="6">
    <location>
        <begin position="1110"/>
        <end position="1137"/>
    </location>
</feature>
<evidence type="ECO:0000256" key="6">
    <source>
        <dbReference type="SAM" id="MobiDB-lite"/>
    </source>
</evidence>
<sequence>MSAKLGSTAPSPSIANLASKVISRLASNNINLGNNSITHNINSNNNNNNHTNNNDNNSNINNHNNNSSSNTHSVVDEDEGSNDNEEHDEDAGIIRCICNYTEDDGFTIQCERCFVWQHLVCVGVVPSNVPDKYLCELCNPRPVDRKRANEIQRRRNGTVERRREKSPSRRKTSVGRPRKQFGPGGASLAEQSLASASSSSSSSSSALQHGSNPGTGSISSSNGHLSKNATGVVDLNGKRIKGTHSSGASNLSQPTSSSTLPNAHPSTKQRSIGQSNSSRAPVTNEDDDLDMESDGQEDVLDAYQFEFSSVETNIIMSKAVQDLFRQVIAQFRQAQSRKRSLSLTSGVKLQELVASNPAGGVVSNSSTPSAADSPDAASTTLGSQPPQPTGPTLSTDASNVVSMERESLARPLMKTTVKHILPSSRLSHSPVPQYGLFAETNIGTGRFMMEFKGEVSLKSSYKTDPINQYAILATPKPFVLFHPQLNLVVDARRCGNDARFVRRSCVPNTEVKSIVVPGVQDQTVHLGLFAKVPIAKGEEITLDWDWNKEHSALQAIKPLTEKSKDGAARKSQKEVRKAKHLVASTLLAQTDCACENKDTCLLHQMLRDGLSEPGTRHPDPSPSAAKGSRPKKVAAESLRQRYGGQRERSEADDQDGKRFADQDTSDDEISVAESSPRRKSPKAPKPESASKKARHESHSNQNRVRAEQYPTSDSDSDDNRKRKQKLSDRQTSPSKRSSSINQEMSAREMKQALMLIKKMEDKDAGLAGSSKQKTLEIGVNSSQQIQRRSGVTSPKVRPRDKNKMVEINKRSASPQKAASAIEEDNISIGDSGIDSDSNNGLLRRDPAASERSATSGNKRLQAVQAQGKRGREQMEDDDSLQSPATSDSERREGGGRFVKRPPLPSQSGKKQPYATASRERRMTEHSGQKQRSKDRIGRRAVDPTDDSQNLSGSSSVESSFVSVVGNTSDEEDEAHHRMGRRLLREKNMPKETLPVASLKPSVLPCKKVWKMIYMKQRAVAEEEAREKAEEMRKKAEEVFDLKMEEDEPAINNSNAPSAAVANPPPDATLAEVLSMEASSAPSPRKASPALSEHPSSIIKGDVLNLFHEDVKPESHSSTASIGRHVDESTHASGATVAPAPVIQQPVVIKHANLHQPPVELAATSSSSTDSSRTQQKMSLESYQARKLTSTSPAPPETRQANLDHPSNTAAVVTESTPPIVPESMDLDPPETSIGTSSGDEISAKAEPPAASDAPVELKHDVAPSVPKVKLSLQEYQKQRQEASQRTVSTPSIETPSESKTGVLDDDKPKHEHGPGQEANSVPTQKPSHESTDVEMAEAPVDSAMEVAEQEPAARGDYFEVGASLPTPLIGLSSRAHAGAQTSGDYFPVQPFSPTSLSAGPTPFAKMNLASSPPPRTPVPSDAQPTGSPTKSPGIQRPPSSPSPKQPQGMSLEIKSPGSKLGTSPPQNQGPSGWRTPRSQRGTSPQSLGSSGAPAMNYRGASGLPADTRLTSPRFYGSPSDRPERLPAPGPLASPTRERQHSMTSAQPSSPFDSSFPGGHYGYSEDMASFKRPGPLSSPTGPLTPTGVREYYKPDERSRHRSMNSDEWGYGNVDPAAYGGYRGPRGAPPPPPRDRDRDRDRDREREREHERERERERRDRYDRRGDYFTSGPPGGGGGSGGIPGSSPGFYGPNRGPGGSVGMGGGAGGGAFGRRPSDYYGSHAREGGYSANNTNSSSSSSGGTGGGFAGNNGGKKEGALESPSLSGSGASFAGGQGGYLAENNTNNSANSNSNSNSGRRM</sequence>
<keyword evidence="1" id="KW-0479">Metal-binding</keyword>
<reference evidence="8" key="1">
    <citation type="journal article" date="2020" name="Fungal Divers.">
        <title>Resolving the Mortierellaceae phylogeny through synthesis of multi-gene phylogenetics and phylogenomics.</title>
        <authorList>
            <person name="Vandepol N."/>
            <person name="Liber J."/>
            <person name="Desiro A."/>
            <person name="Na H."/>
            <person name="Kennedy M."/>
            <person name="Barry K."/>
            <person name="Grigoriev I.V."/>
            <person name="Miller A.N."/>
            <person name="O'Donnell K."/>
            <person name="Stajich J.E."/>
            <person name="Bonito G."/>
        </authorList>
    </citation>
    <scope>NUCLEOTIDE SEQUENCE</scope>
    <source>
        <strain evidence="8">CK1249</strain>
    </source>
</reference>
<feature type="region of interest" description="Disordered" evidence="6">
    <location>
        <begin position="1374"/>
        <end position="1799"/>
    </location>
</feature>
<dbReference type="InterPro" id="IPR013083">
    <property type="entry name" value="Znf_RING/FYVE/PHD"/>
</dbReference>
<evidence type="ECO:0000259" key="7">
    <source>
        <dbReference type="PROSITE" id="PS50280"/>
    </source>
</evidence>
<dbReference type="PROSITE" id="PS01359">
    <property type="entry name" value="ZF_PHD_1"/>
    <property type="match status" value="1"/>
</dbReference>
<dbReference type="Gene3D" id="2.170.270.10">
    <property type="entry name" value="SET domain"/>
    <property type="match status" value="1"/>
</dbReference>
<feature type="compositionally biased region" description="Polar residues" evidence="6">
    <location>
        <begin position="243"/>
        <end position="281"/>
    </location>
</feature>
<feature type="compositionally biased region" description="Low complexity" evidence="6">
    <location>
        <begin position="1777"/>
        <end position="1799"/>
    </location>
</feature>
<feature type="compositionally biased region" description="Basic and acidic residues" evidence="6">
    <location>
        <begin position="797"/>
        <end position="809"/>
    </location>
</feature>
<dbReference type="GO" id="GO:0034967">
    <property type="term" value="C:Set3 complex"/>
    <property type="evidence" value="ECO:0007669"/>
    <property type="project" value="TreeGrafter"/>
</dbReference>
<feature type="compositionally biased region" description="Low complexity" evidence="6">
    <location>
        <begin position="1049"/>
        <end position="1061"/>
    </location>
</feature>
<dbReference type="Proteomes" id="UP000738359">
    <property type="component" value="Unassembled WGS sequence"/>
</dbReference>
<feature type="compositionally biased region" description="Polar residues" evidence="6">
    <location>
        <begin position="390"/>
        <end position="401"/>
    </location>
</feature>
<feature type="region of interest" description="Disordered" evidence="6">
    <location>
        <begin position="357"/>
        <end position="401"/>
    </location>
</feature>
<feature type="compositionally biased region" description="Low complexity" evidence="6">
    <location>
        <begin position="1077"/>
        <end position="1089"/>
    </location>
</feature>
<feature type="compositionally biased region" description="Polar residues" evidence="6">
    <location>
        <begin position="779"/>
        <end position="792"/>
    </location>
</feature>
<dbReference type="CDD" id="cd15550">
    <property type="entry name" value="PHD_MLL5"/>
    <property type="match status" value="1"/>
</dbReference>
<feature type="compositionally biased region" description="Polar residues" evidence="6">
    <location>
        <begin position="1174"/>
        <end position="1191"/>
    </location>
</feature>
<dbReference type="InterPro" id="IPR011011">
    <property type="entry name" value="Znf_FYVE_PHD"/>
</dbReference>
<feature type="region of interest" description="Disordered" evidence="6">
    <location>
        <begin position="611"/>
        <end position="988"/>
    </location>
</feature>
<feature type="region of interest" description="Disordered" evidence="6">
    <location>
        <begin position="1046"/>
        <end position="1095"/>
    </location>
</feature>
<feature type="compositionally biased region" description="Basic and acidic residues" evidence="6">
    <location>
        <begin position="717"/>
        <end position="728"/>
    </location>
</feature>
<dbReference type="EMBL" id="JAAAHY010000458">
    <property type="protein sequence ID" value="KAF9963548.1"/>
    <property type="molecule type" value="Genomic_DNA"/>
</dbReference>
<dbReference type="PANTHER" id="PTHR46462:SF3">
    <property type="entry name" value="UPSET, ISOFORM A"/>
    <property type="match status" value="1"/>
</dbReference>
<feature type="compositionally biased region" description="Polar residues" evidence="6">
    <location>
        <begin position="729"/>
        <end position="744"/>
    </location>
</feature>